<feature type="domain" description="PseI/NeuA/B-like" evidence="1">
    <location>
        <begin position="30"/>
        <end position="264"/>
    </location>
</feature>
<dbReference type="AlphaFoldDB" id="A0A382F7H4"/>
<dbReference type="Pfam" id="PF03102">
    <property type="entry name" value="NeuB"/>
    <property type="match status" value="1"/>
</dbReference>
<accession>A0A382F7H4</accession>
<dbReference type="InterPro" id="IPR013132">
    <property type="entry name" value="PseI/NeuA/B-like_N"/>
</dbReference>
<dbReference type="SUPFAM" id="SSF51569">
    <property type="entry name" value="Aldolase"/>
    <property type="match status" value="1"/>
</dbReference>
<evidence type="ECO:0000259" key="1">
    <source>
        <dbReference type="Pfam" id="PF03102"/>
    </source>
</evidence>
<proteinExistence type="predicted"/>
<protein>
    <recommendedName>
        <fullName evidence="1">PseI/NeuA/B-like domain-containing protein</fullName>
    </recommendedName>
</protein>
<dbReference type="GO" id="GO:0016051">
    <property type="term" value="P:carbohydrate biosynthetic process"/>
    <property type="evidence" value="ECO:0007669"/>
    <property type="project" value="InterPro"/>
</dbReference>
<evidence type="ECO:0000313" key="2">
    <source>
        <dbReference type="EMBL" id="SVB58998.1"/>
    </source>
</evidence>
<dbReference type="Gene3D" id="3.20.20.70">
    <property type="entry name" value="Aldolase class I"/>
    <property type="match status" value="1"/>
</dbReference>
<name>A0A382F7H4_9ZZZZ</name>
<dbReference type="GO" id="GO:0047444">
    <property type="term" value="F:N-acylneuraminate-9-phosphate synthase activity"/>
    <property type="evidence" value="ECO:0007669"/>
    <property type="project" value="TreeGrafter"/>
</dbReference>
<dbReference type="PANTHER" id="PTHR42966:SF3">
    <property type="entry name" value="BLR5971 PROTEIN"/>
    <property type="match status" value="1"/>
</dbReference>
<dbReference type="EMBL" id="UINC01048456">
    <property type="protein sequence ID" value="SVB58998.1"/>
    <property type="molecule type" value="Genomic_DNA"/>
</dbReference>
<reference evidence="2" key="1">
    <citation type="submission" date="2018-05" db="EMBL/GenBank/DDBJ databases">
        <authorList>
            <person name="Lanie J.A."/>
            <person name="Ng W.-L."/>
            <person name="Kazmierczak K.M."/>
            <person name="Andrzejewski T.M."/>
            <person name="Davidsen T.M."/>
            <person name="Wayne K.J."/>
            <person name="Tettelin H."/>
            <person name="Glass J.I."/>
            <person name="Rusch D."/>
            <person name="Podicherti R."/>
            <person name="Tsui H.-C.T."/>
            <person name="Winkler M.E."/>
        </authorList>
    </citation>
    <scope>NUCLEOTIDE SEQUENCE</scope>
</reference>
<dbReference type="InterPro" id="IPR013785">
    <property type="entry name" value="Aldolase_TIM"/>
</dbReference>
<sequence>MIKISDSKPYLIGEIGINHNGDMQIAKKLMDAVNACGWDCAKYQKRNPDVCVPEKQKGVMRDTPWGRMKYIDYKYKIEFEKSEYDEIDVYCKNKPIEWTVSVWDLDSLNFISNYEVPFLKIPSALLTDTELLAETAKSGNQVIISTGMSTLSEVDEAVNIVEKHGQKPVVLHCHSSYPAPHDELNLSIIPFYKERYDCIVGYSGHENDLEPSVIAVSLGAQVIERHITIDHGMWGTDQKSSLEILAMDMLAKRMKDIKVIIGTPDKKIMPSEEEARIRLKG</sequence>
<organism evidence="2">
    <name type="scientific">marine metagenome</name>
    <dbReference type="NCBI Taxonomy" id="408172"/>
    <lineage>
        <taxon>unclassified sequences</taxon>
        <taxon>metagenomes</taxon>
        <taxon>ecological metagenomes</taxon>
    </lineage>
</organism>
<dbReference type="PANTHER" id="PTHR42966">
    <property type="entry name" value="N-ACETYLNEURAMINATE SYNTHASE"/>
    <property type="match status" value="1"/>
</dbReference>
<gene>
    <name evidence="2" type="ORF">METZ01_LOCUS211852</name>
</gene>
<dbReference type="InterPro" id="IPR051690">
    <property type="entry name" value="PseI-like"/>
</dbReference>